<dbReference type="SUPFAM" id="SSF52096">
    <property type="entry name" value="ClpP/crotonase"/>
    <property type="match status" value="1"/>
</dbReference>
<dbReference type="InterPro" id="IPR014748">
    <property type="entry name" value="Enoyl-CoA_hydra_C"/>
</dbReference>
<comment type="caution">
    <text evidence="2">The sequence shown here is derived from an EMBL/GenBank/DDBJ whole genome shotgun (WGS) entry which is preliminary data.</text>
</comment>
<dbReference type="Proteomes" id="UP001408594">
    <property type="component" value="Unassembled WGS sequence"/>
</dbReference>
<dbReference type="Gene3D" id="3.90.226.10">
    <property type="entry name" value="2-enoyl-CoA Hydratase, Chain A, domain 1"/>
    <property type="match status" value="1"/>
</dbReference>
<name>A0ABP9WN22_9GAMM</name>
<dbReference type="PANTHER" id="PTHR42964">
    <property type="entry name" value="ENOYL-COA HYDRATASE"/>
    <property type="match status" value="1"/>
</dbReference>
<protein>
    <submittedName>
        <fullName evidence="2">Carnitinyl-CoA dehydratase</fullName>
    </submittedName>
</protein>
<dbReference type="InterPro" id="IPR001753">
    <property type="entry name" value="Enoyl-CoA_hydra/iso"/>
</dbReference>
<dbReference type="RefSeq" id="WP_345549519.1">
    <property type="nucleotide sequence ID" value="NZ_BAABRT010000006.1"/>
</dbReference>
<evidence type="ECO:0000313" key="2">
    <source>
        <dbReference type="EMBL" id="GAA5524505.1"/>
    </source>
</evidence>
<evidence type="ECO:0000256" key="1">
    <source>
        <dbReference type="ARBA" id="ARBA00005254"/>
    </source>
</evidence>
<dbReference type="InterPro" id="IPR051683">
    <property type="entry name" value="Enoyl-CoA_Hydratase/Isomerase"/>
</dbReference>
<dbReference type="CDD" id="cd06558">
    <property type="entry name" value="crotonase-like"/>
    <property type="match status" value="1"/>
</dbReference>
<dbReference type="InterPro" id="IPR029045">
    <property type="entry name" value="ClpP/crotonase-like_dom_sf"/>
</dbReference>
<reference evidence="2 3" key="1">
    <citation type="submission" date="2024-02" db="EMBL/GenBank/DDBJ databases">
        <title>Microbulbifer aestuariivivens NBRC 112533.</title>
        <authorList>
            <person name="Ichikawa N."/>
            <person name="Katano-Makiyama Y."/>
            <person name="Hidaka K."/>
        </authorList>
    </citation>
    <scope>NUCLEOTIDE SEQUENCE [LARGE SCALE GENOMIC DNA]</scope>
    <source>
        <strain evidence="2 3">NBRC 112533</strain>
    </source>
</reference>
<dbReference type="PANTHER" id="PTHR42964:SF1">
    <property type="entry name" value="POLYKETIDE BIOSYNTHESIS ENOYL-COA HYDRATASE PKSH-RELATED"/>
    <property type="match status" value="1"/>
</dbReference>
<gene>
    <name evidence="2" type="primary">caiD_1</name>
    <name evidence="2" type="ORF">Maes01_01062</name>
</gene>
<organism evidence="2 3">
    <name type="scientific">Microbulbifer aestuariivivens</name>
    <dbReference type="NCBI Taxonomy" id="1908308"/>
    <lineage>
        <taxon>Bacteria</taxon>
        <taxon>Pseudomonadati</taxon>
        <taxon>Pseudomonadota</taxon>
        <taxon>Gammaproteobacteria</taxon>
        <taxon>Cellvibrionales</taxon>
        <taxon>Microbulbiferaceae</taxon>
        <taxon>Microbulbifer</taxon>
    </lineage>
</organism>
<accession>A0ABP9WN22</accession>
<evidence type="ECO:0000313" key="3">
    <source>
        <dbReference type="Proteomes" id="UP001408594"/>
    </source>
</evidence>
<keyword evidence="3" id="KW-1185">Reference proteome</keyword>
<sequence>MQGLITEQTGCALTVTLNRPQQRNALNSATLDELERKLGEAEDNPQLRALVIRGAGGNFCAGGDLADMLEAQQAYSDGNQRAFTELSRRYGGLLQALKRSRLVIICAVEGVVMGGGVGLVCASDFTIAAPGSRFSLPETRLGLIPAQIAPFLNSRIGPGQTRRLALAGEILDAAEAQHIGLVHQLAVSAEELGRGVDGILDNIRRSAPGALATTKTLVRRSGEISDEELGALLDEAAEDFSAAVLSEEAKEGAMAFIEKRKPYWAQE</sequence>
<dbReference type="Gene3D" id="1.10.12.10">
    <property type="entry name" value="Lyase 2-enoyl-coa Hydratase, Chain A, domain 2"/>
    <property type="match status" value="1"/>
</dbReference>
<comment type="similarity">
    <text evidence="1">Belongs to the enoyl-CoA hydratase/isomerase family.</text>
</comment>
<proteinExistence type="inferred from homology"/>
<dbReference type="EMBL" id="BAABRT010000006">
    <property type="protein sequence ID" value="GAA5524505.1"/>
    <property type="molecule type" value="Genomic_DNA"/>
</dbReference>
<dbReference type="Pfam" id="PF00378">
    <property type="entry name" value="ECH_1"/>
    <property type="match status" value="1"/>
</dbReference>